<dbReference type="GO" id="GO:0004016">
    <property type="term" value="F:adenylate cyclase activity"/>
    <property type="evidence" value="ECO:0007669"/>
    <property type="project" value="UniProtKB-ARBA"/>
</dbReference>
<proteinExistence type="predicted"/>
<dbReference type="PANTHER" id="PTHR43081:SF18">
    <property type="entry name" value="BLL7624 PROTEIN"/>
    <property type="match status" value="1"/>
</dbReference>
<dbReference type="InterPro" id="IPR050697">
    <property type="entry name" value="Adenylyl/Guanylyl_Cyclase_3/4"/>
</dbReference>
<dbReference type="EMBL" id="QTKU01000001">
    <property type="protein sequence ID" value="MBS8260001.1"/>
    <property type="molecule type" value="Genomic_DNA"/>
</dbReference>
<dbReference type="CDD" id="cd07302">
    <property type="entry name" value="CHD"/>
    <property type="match status" value="1"/>
</dbReference>
<evidence type="ECO:0000259" key="3">
    <source>
        <dbReference type="PROSITE" id="PS50125"/>
    </source>
</evidence>
<evidence type="ECO:0000313" key="4">
    <source>
        <dbReference type="EMBL" id="MBS8260001.1"/>
    </source>
</evidence>
<dbReference type="Gene3D" id="3.30.70.1230">
    <property type="entry name" value="Nucleotide cyclase"/>
    <property type="match status" value="1"/>
</dbReference>
<gene>
    <name evidence="4" type="ORF">DYI23_07200</name>
</gene>
<accession>A0A944GSW7</accession>
<dbReference type="PANTHER" id="PTHR43081">
    <property type="entry name" value="ADENYLATE CYCLASE, TERMINAL-DIFFERENTIATION SPECIFIC-RELATED"/>
    <property type="match status" value="1"/>
</dbReference>
<dbReference type="Proteomes" id="UP000705379">
    <property type="component" value="Unassembled WGS sequence"/>
</dbReference>
<sequence>MTDSLSDKDTPKLPEPKQKKRGNTGQSEALISEMSAKNQLLIEELEDLKLLYEATIEHGEAVEDQLAEQSQRLEALSNQLAKYLSPQIYKSIFEGRQEVRIESTRKKLTVFFSDIEGFTETADRLESEDLTALLNHYLTEMSKIALKYGATIDKFIGDAILIFFGDPETKGVQEDALACVNMAIEMQARMTELQADWQAAGISKPLRCRIGIHTDYCTVGNFGSEDRLDYTIIGRGVNTASRLENVSEAGSILISYETYSQIKHQIHCKEMGEIIVKGMAYPISTYNVIAHRDLPQETEIDVSSVSKQLSELACNGTTTFSEEERAKLISSLKTALDHLDSSKQE</sequence>
<dbReference type="InterPro" id="IPR029787">
    <property type="entry name" value="Nucleotide_cyclase"/>
</dbReference>
<evidence type="ECO:0000256" key="1">
    <source>
        <dbReference type="SAM" id="Coils"/>
    </source>
</evidence>
<dbReference type="GO" id="GO:0006171">
    <property type="term" value="P:cAMP biosynthetic process"/>
    <property type="evidence" value="ECO:0007669"/>
    <property type="project" value="TreeGrafter"/>
</dbReference>
<dbReference type="GO" id="GO:0035556">
    <property type="term" value="P:intracellular signal transduction"/>
    <property type="evidence" value="ECO:0007669"/>
    <property type="project" value="InterPro"/>
</dbReference>
<keyword evidence="1" id="KW-0175">Coiled coil</keyword>
<reference evidence="4" key="2">
    <citation type="journal article" date="2021" name="Microorganisms">
        <title>Bacterial Dimethylsulfoniopropionate Biosynthesis in the East China Sea.</title>
        <authorList>
            <person name="Liu J."/>
            <person name="Zhang Y."/>
            <person name="Liu J."/>
            <person name="Zhong H."/>
            <person name="Williams B.T."/>
            <person name="Zheng Y."/>
            <person name="Curson A.R.J."/>
            <person name="Sun C."/>
            <person name="Sun H."/>
            <person name="Song D."/>
            <person name="Wagner Mackenzie B."/>
            <person name="Bermejo Martinez A."/>
            <person name="Todd J.D."/>
            <person name="Zhang X.H."/>
        </authorList>
    </citation>
    <scope>NUCLEOTIDE SEQUENCE</scope>
    <source>
        <strain evidence="4">AESS21</strain>
    </source>
</reference>
<reference evidence="4" key="1">
    <citation type="submission" date="2018-08" db="EMBL/GenBank/DDBJ databases">
        <authorList>
            <person name="Jin W."/>
            <person name="Wang H."/>
            <person name="Yang Y."/>
            <person name="Li M."/>
            <person name="Liu J."/>
        </authorList>
    </citation>
    <scope>NUCLEOTIDE SEQUENCE</scope>
    <source>
        <strain evidence="4">AESS21</strain>
    </source>
</reference>
<dbReference type="InterPro" id="IPR001054">
    <property type="entry name" value="A/G_cyclase"/>
</dbReference>
<feature type="domain" description="Guanylate cyclase" evidence="3">
    <location>
        <begin position="109"/>
        <end position="244"/>
    </location>
</feature>
<feature type="region of interest" description="Disordered" evidence="2">
    <location>
        <begin position="1"/>
        <end position="26"/>
    </location>
</feature>
<feature type="coiled-coil region" evidence="1">
    <location>
        <begin position="31"/>
        <end position="79"/>
    </location>
</feature>
<comment type="caution">
    <text evidence="4">The sequence shown here is derived from an EMBL/GenBank/DDBJ whole genome shotgun (WGS) entry which is preliminary data.</text>
</comment>
<dbReference type="PROSITE" id="PS50125">
    <property type="entry name" value="GUANYLATE_CYCLASE_2"/>
    <property type="match status" value="1"/>
</dbReference>
<dbReference type="Pfam" id="PF00211">
    <property type="entry name" value="Guanylate_cyc"/>
    <property type="match status" value="1"/>
</dbReference>
<dbReference type="SUPFAM" id="SSF55073">
    <property type="entry name" value="Nucleotide cyclase"/>
    <property type="match status" value="1"/>
</dbReference>
<evidence type="ECO:0000313" key="5">
    <source>
        <dbReference type="Proteomes" id="UP000705379"/>
    </source>
</evidence>
<protein>
    <submittedName>
        <fullName evidence="4">Adenylate/guanylate cyclase domain-containing protein</fullName>
    </submittedName>
</protein>
<dbReference type="AlphaFoldDB" id="A0A944GSW7"/>
<feature type="compositionally biased region" description="Basic and acidic residues" evidence="2">
    <location>
        <begin position="1"/>
        <end position="17"/>
    </location>
</feature>
<name>A0A944GSW7_9HYPH</name>
<evidence type="ECO:0000256" key="2">
    <source>
        <dbReference type="SAM" id="MobiDB-lite"/>
    </source>
</evidence>
<dbReference type="SMART" id="SM00044">
    <property type="entry name" value="CYCc"/>
    <property type="match status" value="1"/>
</dbReference>
<organism evidence="4 5">
    <name type="scientific">Roseibium polysiphoniae</name>
    <dbReference type="NCBI Taxonomy" id="2571221"/>
    <lineage>
        <taxon>Bacteria</taxon>
        <taxon>Pseudomonadati</taxon>
        <taxon>Pseudomonadota</taxon>
        <taxon>Alphaproteobacteria</taxon>
        <taxon>Hyphomicrobiales</taxon>
        <taxon>Stappiaceae</taxon>
        <taxon>Roseibium</taxon>
    </lineage>
</organism>